<dbReference type="SMART" id="SM00829">
    <property type="entry name" value="PKS_ER"/>
    <property type="match status" value="1"/>
</dbReference>
<dbReference type="GO" id="GO:0034079">
    <property type="term" value="P:butanediol biosynthetic process"/>
    <property type="evidence" value="ECO:0007669"/>
    <property type="project" value="TreeGrafter"/>
</dbReference>
<dbReference type="OrthoDB" id="3941538at2759"/>
<comment type="similarity">
    <text evidence="2 6">Belongs to the zinc-containing alcohol dehydrogenase family.</text>
</comment>
<sequence>MRAVRYYGKEDIRIEKIPEPECRDGMVKIAPAFVGICGTDLHEYQGGPNFAPKHKPHPVTGETVPITIGHEFSGTVKEIGRGVQDLAIGQKVAIQPSIFCGECGACKNNVENACPNGGFIGLSGGGGGLSDSVVVPARAVLPLPPNVTLQVGALVEPLSVAWHAISASPLTPSSIVLVLGGGPIGLAIVQCLRARGVGKVIVSEVSVARQAFARDFGADHVLDPRNHDLVATSQELSNGEGPDIVFDCAGVPASINTACLSVKPRGTVVNVAIWEKEIPFQPNMLVFREAKYLAVLGYQKIDFEEVINALGSGALKPSKMITQCVLLENVVEGGIKTLIAEKDKHVKILVEVAS</sequence>
<evidence type="ECO:0000256" key="2">
    <source>
        <dbReference type="ARBA" id="ARBA00008072"/>
    </source>
</evidence>
<keyword evidence="3 6" id="KW-0479">Metal-binding</keyword>
<organism evidence="8 9">
    <name type="scientific">Viridothelium virens</name>
    <name type="common">Speckled blister lichen</name>
    <name type="synonym">Trypethelium virens</name>
    <dbReference type="NCBI Taxonomy" id="1048519"/>
    <lineage>
        <taxon>Eukaryota</taxon>
        <taxon>Fungi</taxon>
        <taxon>Dikarya</taxon>
        <taxon>Ascomycota</taxon>
        <taxon>Pezizomycotina</taxon>
        <taxon>Dothideomycetes</taxon>
        <taxon>Dothideomycetes incertae sedis</taxon>
        <taxon>Trypetheliales</taxon>
        <taxon>Trypetheliaceae</taxon>
        <taxon>Viridothelium</taxon>
    </lineage>
</organism>
<dbReference type="InterPro" id="IPR013154">
    <property type="entry name" value="ADH-like_N"/>
</dbReference>
<comment type="cofactor">
    <cofactor evidence="1 6">
        <name>Zn(2+)</name>
        <dbReference type="ChEBI" id="CHEBI:29105"/>
    </cofactor>
</comment>
<dbReference type="Gene3D" id="3.90.180.10">
    <property type="entry name" value="Medium-chain alcohol dehydrogenases, catalytic domain"/>
    <property type="match status" value="1"/>
</dbReference>
<keyword evidence="4 6" id="KW-0862">Zinc</keyword>
<dbReference type="GO" id="GO:0008270">
    <property type="term" value="F:zinc ion binding"/>
    <property type="evidence" value="ECO:0007669"/>
    <property type="project" value="InterPro"/>
</dbReference>
<dbReference type="EMBL" id="ML991829">
    <property type="protein sequence ID" value="KAF2231219.1"/>
    <property type="molecule type" value="Genomic_DNA"/>
</dbReference>
<evidence type="ECO:0000313" key="8">
    <source>
        <dbReference type="EMBL" id="KAF2231219.1"/>
    </source>
</evidence>
<dbReference type="PROSITE" id="PS00059">
    <property type="entry name" value="ADH_ZINC"/>
    <property type="match status" value="1"/>
</dbReference>
<dbReference type="SUPFAM" id="SSF50129">
    <property type="entry name" value="GroES-like"/>
    <property type="match status" value="1"/>
</dbReference>
<dbReference type="CDD" id="cd08233">
    <property type="entry name" value="butanediol_DH_like"/>
    <property type="match status" value="1"/>
</dbReference>
<dbReference type="SUPFAM" id="SSF51735">
    <property type="entry name" value="NAD(P)-binding Rossmann-fold domains"/>
    <property type="match status" value="1"/>
</dbReference>
<reference evidence="8" key="1">
    <citation type="journal article" date="2020" name="Stud. Mycol.">
        <title>101 Dothideomycetes genomes: a test case for predicting lifestyles and emergence of pathogens.</title>
        <authorList>
            <person name="Haridas S."/>
            <person name="Albert R."/>
            <person name="Binder M."/>
            <person name="Bloem J."/>
            <person name="Labutti K."/>
            <person name="Salamov A."/>
            <person name="Andreopoulos B."/>
            <person name="Baker S."/>
            <person name="Barry K."/>
            <person name="Bills G."/>
            <person name="Bluhm B."/>
            <person name="Cannon C."/>
            <person name="Castanera R."/>
            <person name="Culley D."/>
            <person name="Daum C."/>
            <person name="Ezra D."/>
            <person name="Gonzalez J."/>
            <person name="Henrissat B."/>
            <person name="Kuo A."/>
            <person name="Liang C."/>
            <person name="Lipzen A."/>
            <person name="Lutzoni F."/>
            <person name="Magnuson J."/>
            <person name="Mondo S."/>
            <person name="Nolan M."/>
            <person name="Ohm R."/>
            <person name="Pangilinan J."/>
            <person name="Park H.-J."/>
            <person name="Ramirez L."/>
            <person name="Alfaro M."/>
            <person name="Sun H."/>
            <person name="Tritt A."/>
            <person name="Yoshinaga Y."/>
            <person name="Zwiers L.-H."/>
            <person name="Turgeon B."/>
            <person name="Goodwin S."/>
            <person name="Spatafora J."/>
            <person name="Crous P."/>
            <person name="Grigoriev I."/>
        </authorList>
    </citation>
    <scope>NUCLEOTIDE SEQUENCE</scope>
    <source>
        <strain evidence="8">Tuck. ex Michener</strain>
    </source>
</reference>
<name>A0A6A6GZZ8_VIRVR</name>
<evidence type="ECO:0000256" key="6">
    <source>
        <dbReference type="RuleBase" id="RU361277"/>
    </source>
</evidence>
<dbReference type="PANTHER" id="PTHR43161">
    <property type="entry name" value="SORBITOL DEHYDROGENASE"/>
    <property type="match status" value="1"/>
</dbReference>
<dbReference type="InterPro" id="IPR020843">
    <property type="entry name" value="ER"/>
</dbReference>
<keyword evidence="5" id="KW-0560">Oxidoreductase</keyword>
<feature type="domain" description="Enoyl reductase (ER)" evidence="7">
    <location>
        <begin position="8"/>
        <end position="350"/>
    </location>
</feature>
<dbReference type="InterPro" id="IPR013149">
    <property type="entry name" value="ADH-like_C"/>
</dbReference>
<dbReference type="AlphaFoldDB" id="A0A6A6GZZ8"/>
<evidence type="ECO:0000313" key="9">
    <source>
        <dbReference type="Proteomes" id="UP000800092"/>
    </source>
</evidence>
<evidence type="ECO:0000256" key="3">
    <source>
        <dbReference type="ARBA" id="ARBA00022723"/>
    </source>
</evidence>
<dbReference type="GO" id="GO:0000721">
    <property type="term" value="F:(R,R)-butanediol dehydrogenase activity"/>
    <property type="evidence" value="ECO:0007669"/>
    <property type="project" value="TreeGrafter"/>
</dbReference>
<evidence type="ECO:0000259" key="7">
    <source>
        <dbReference type="SMART" id="SM00829"/>
    </source>
</evidence>
<dbReference type="InterPro" id="IPR036291">
    <property type="entry name" value="NAD(P)-bd_dom_sf"/>
</dbReference>
<dbReference type="Pfam" id="PF00107">
    <property type="entry name" value="ADH_zinc_N"/>
    <property type="match status" value="1"/>
</dbReference>
<evidence type="ECO:0000256" key="5">
    <source>
        <dbReference type="ARBA" id="ARBA00023002"/>
    </source>
</evidence>
<accession>A0A6A6GZZ8</accession>
<dbReference type="Pfam" id="PF08240">
    <property type="entry name" value="ADH_N"/>
    <property type="match status" value="1"/>
</dbReference>
<protein>
    <submittedName>
        <fullName evidence="8">GroES-like protein</fullName>
    </submittedName>
</protein>
<dbReference type="Gene3D" id="3.40.50.720">
    <property type="entry name" value="NAD(P)-binding Rossmann-like Domain"/>
    <property type="match status" value="1"/>
</dbReference>
<dbReference type="PANTHER" id="PTHR43161:SF23">
    <property type="entry name" value="(R,R)-BUTANEDIOL DEHYDROGENASE-RELATED"/>
    <property type="match status" value="1"/>
</dbReference>
<evidence type="ECO:0000256" key="4">
    <source>
        <dbReference type="ARBA" id="ARBA00022833"/>
    </source>
</evidence>
<dbReference type="InterPro" id="IPR011032">
    <property type="entry name" value="GroES-like_sf"/>
</dbReference>
<dbReference type="Proteomes" id="UP000800092">
    <property type="component" value="Unassembled WGS sequence"/>
</dbReference>
<dbReference type="GO" id="GO:0005737">
    <property type="term" value="C:cytoplasm"/>
    <property type="evidence" value="ECO:0007669"/>
    <property type="project" value="TreeGrafter"/>
</dbReference>
<dbReference type="InterPro" id="IPR002328">
    <property type="entry name" value="ADH_Zn_CS"/>
</dbReference>
<keyword evidence="9" id="KW-1185">Reference proteome</keyword>
<evidence type="ECO:0000256" key="1">
    <source>
        <dbReference type="ARBA" id="ARBA00001947"/>
    </source>
</evidence>
<proteinExistence type="inferred from homology"/>
<gene>
    <name evidence="8" type="ORF">EV356DRAFT_452344</name>
</gene>